<organism evidence="4 5">
    <name type="scientific">Emticicia soli</name>
    <dbReference type="NCBI Taxonomy" id="2027878"/>
    <lineage>
        <taxon>Bacteria</taxon>
        <taxon>Pseudomonadati</taxon>
        <taxon>Bacteroidota</taxon>
        <taxon>Cytophagia</taxon>
        <taxon>Cytophagales</taxon>
        <taxon>Leadbetterellaceae</taxon>
        <taxon>Emticicia</taxon>
    </lineage>
</organism>
<dbReference type="InterPro" id="IPR002125">
    <property type="entry name" value="CMP_dCMP_dom"/>
</dbReference>
<dbReference type="SUPFAM" id="SSF53927">
    <property type="entry name" value="Cytidine deaminase-like"/>
    <property type="match status" value="1"/>
</dbReference>
<dbReference type="Proteomes" id="UP001597510">
    <property type="component" value="Unassembled WGS sequence"/>
</dbReference>
<feature type="domain" description="CMP/dCMP-type deaminase" evidence="3">
    <location>
        <begin position="5"/>
        <end position="130"/>
    </location>
</feature>
<dbReference type="PANTHER" id="PTHR11079">
    <property type="entry name" value="CYTOSINE DEAMINASE FAMILY MEMBER"/>
    <property type="match status" value="1"/>
</dbReference>
<evidence type="ECO:0000313" key="4">
    <source>
        <dbReference type="EMBL" id="MFD2522419.1"/>
    </source>
</evidence>
<reference evidence="5" key="1">
    <citation type="journal article" date="2019" name="Int. J. Syst. Evol. Microbiol.">
        <title>The Global Catalogue of Microorganisms (GCM) 10K type strain sequencing project: providing services to taxonomists for standard genome sequencing and annotation.</title>
        <authorList>
            <consortium name="The Broad Institute Genomics Platform"/>
            <consortium name="The Broad Institute Genome Sequencing Center for Infectious Disease"/>
            <person name="Wu L."/>
            <person name="Ma J."/>
        </authorList>
    </citation>
    <scope>NUCLEOTIDE SEQUENCE [LARGE SCALE GENOMIC DNA]</scope>
    <source>
        <strain evidence="5">KCTC 52344</strain>
    </source>
</reference>
<dbReference type="Gene3D" id="3.40.140.10">
    <property type="entry name" value="Cytidine Deaminase, domain 2"/>
    <property type="match status" value="1"/>
</dbReference>
<proteinExistence type="predicted"/>
<dbReference type="EC" id="3.5.4.33" evidence="4"/>
<accession>A0ABW5J8R2</accession>
<dbReference type="PROSITE" id="PS00903">
    <property type="entry name" value="CYT_DCMP_DEAMINASES_1"/>
    <property type="match status" value="1"/>
</dbReference>
<dbReference type="RefSeq" id="WP_340240383.1">
    <property type="nucleotide sequence ID" value="NZ_JBBEWC010000020.1"/>
</dbReference>
<sequence>MNIDEVKKEFMRKAIELSIIGSQYGVGQGPFGAIVVKDGKIVGQGHNKVVATNDPTAHAEVVAIRDACKNLGTFELSDCEIYTSCEPCPMCLSAIYWARIEKIYYGNTRDDAAAIGFDDAFLYNEIPLPLSERKIAIEALSRDEAQEAFMLWAKKEDKTEY</sequence>
<dbReference type="GO" id="GO:0052717">
    <property type="term" value="F:tRNA-specific adenosine-34 deaminase activity"/>
    <property type="evidence" value="ECO:0007669"/>
    <property type="project" value="UniProtKB-EC"/>
</dbReference>
<keyword evidence="5" id="KW-1185">Reference proteome</keyword>
<dbReference type="InterPro" id="IPR016192">
    <property type="entry name" value="APOBEC/CMP_deaminase_Zn-bd"/>
</dbReference>
<dbReference type="EMBL" id="JBHULC010000019">
    <property type="protein sequence ID" value="MFD2522419.1"/>
    <property type="molecule type" value="Genomic_DNA"/>
</dbReference>
<comment type="caution">
    <text evidence="4">The sequence shown here is derived from an EMBL/GenBank/DDBJ whole genome shotgun (WGS) entry which is preliminary data.</text>
</comment>
<dbReference type="InterPro" id="IPR016193">
    <property type="entry name" value="Cytidine_deaminase-like"/>
</dbReference>
<evidence type="ECO:0000256" key="1">
    <source>
        <dbReference type="ARBA" id="ARBA00022723"/>
    </source>
</evidence>
<evidence type="ECO:0000256" key="2">
    <source>
        <dbReference type="ARBA" id="ARBA00022833"/>
    </source>
</evidence>
<dbReference type="Pfam" id="PF00383">
    <property type="entry name" value="dCMP_cyt_deam_1"/>
    <property type="match status" value="1"/>
</dbReference>
<protein>
    <submittedName>
        <fullName evidence="4">Nucleoside deaminase</fullName>
        <ecNumber evidence="4">3.5.4.33</ecNumber>
    </submittedName>
</protein>
<dbReference type="CDD" id="cd01285">
    <property type="entry name" value="nucleoside_deaminase"/>
    <property type="match status" value="1"/>
</dbReference>
<keyword evidence="4" id="KW-0378">Hydrolase</keyword>
<keyword evidence="1" id="KW-0479">Metal-binding</keyword>
<evidence type="ECO:0000259" key="3">
    <source>
        <dbReference type="PROSITE" id="PS51747"/>
    </source>
</evidence>
<dbReference type="PROSITE" id="PS51747">
    <property type="entry name" value="CYT_DCMP_DEAMINASES_2"/>
    <property type="match status" value="1"/>
</dbReference>
<keyword evidence="2" id="KW-0862">Zinc</keyword>
<gene>
    <name evidence="4" type="ORF">ACFSR2_16090</name>
</gene>
<evidence type="ECO:0000313" key="5">
    <source>
        <dbReference type="Proteomes" id="UP001597510"/>
    </source>
</evidence>
<name>A0ABW5J8R2_9BACT</name>
<dbReference type="PANTHER" id="PTHR11079:SF161">
    <property type="entry name" value="CMP_DCMP-TYPE DEAMINASE DOMAIN-CONTAINING PROTEIN"/>
    <property type="match status" value="1"/>
</dbReference>